<evidence type="ECO:0000313" key="5">
    <source>
        <dbReference type="Proteomes" id="UP000799757"/>
    </source>
</evidence>
<keyword evidence="1 4" id="KW-0378">Hydrolase</keyword>
<dbReference type="PANTHER" id="PTHR48081">
    <property type="entry name" value="AB HYDROLASE SUPERFAMILY PROTEIN C4A8.06C"/>
    <property type="match status" value="1"/>
</dbReference>
<evidence type="ECO:0000256" key="1">
    <source>
        <dbReference type="ARBA" id="ARBA00022801"/>
    </source>
</evidence>
<gene>
    <name evidence="4" type="ORF">K505DRAFT_379446</name>
</gene>
<dbReference type="InterPro" id="IPR050300">
    <property type="entry name" value="GDXG_lipolytic_enzyme"/>
</dbReference>
<dbReference type="EMBL" id="MU002294">
    <property type="protein sequence ID" value="KAF2787650.1"/>
    <property type="molecule type" value="Genomic_DNA"/>
</dbReference>
<protein>
    <submittedName>
        <fullName evidence="4">Alpha/beta-hydrolase</fullName>
    </submittedName>
</protein>
<accession>A0A6A6WTX7</accession>
<feature type="domain" description="Alpha/beta hydrolase fold-3" evidence="3">
    <location>
        <begin position="36"/>
        <end position="294"/>
    </location>
</feature>
<evidence type="ECO:0000256" key="2">
    <source>
        <dbReference type="SAM" id="MobiDB-lite"/>
    </source>
</evidence>
<dbReference type="InterPro" id="IPR013094">
    <property type="entry name" value="AB_hydrolase_3"/>
</dbReference>
<dbReference type="Pfam" id="PF07859">
    <property type="entry name" value="Abhydrolase_3"/>
    <property type="match status" value="1"/>
</dbReference>
<proteinExistence type="predicted"/>
<dbReference type="OrthoDB" id="19653at2759"/>
<dbReference type="Gene3D" id="3.40.50.1820">
    <property type="entry name" value="alpha/beta hydrolase"/>
    <property type="match status" value="1"/>
</dbReference>
<dbReference type="InterPro" id="IPR029058">
    <property type="entry name" value="AB_hydrolase_fold"/>
</dbReference>
<reference evidence="4" key="1">
    <citation type="journal article" date="2020" name="Stud. Mycol.">
        <title>101 Dothideomycetes genomes: a test case for predicting lifestyles and emergence of pathogens.</title>
        <authorList>
            <person name="Haridas S."/>
            <person name="Albert R."/>
            <person name="Binder M."/>
            <person name="Bloem J."/>
            <person name="Labutti K."/>
            <person name="Salamov A."/>
            <person name="Andreopoulos B."/>
            <person name="Baker S."/>
            <person name="Barry K."/>
            <person name="Bills G."/>
            <person name="Bluhm B."/>
            <person name="Cannon C."/>
            <person name="Castanera R."/>
            <person name="Culley D."/>
            <person name="Daum C."/>
            <person name="Ezra D."/>
            <person name="Gonzalez J."/>
            <person name="Henrissat B."/>
            <person name="Kuo A."/>
            <person name="Liang C."/>
            <person name="Lipzen A."/>
            <person name="Lutzoni F."/>
            <person name="Magnuson J."/>
            <person name="Mondo S."/>
            <person name="Nolan M."/>
            <person name="Ohm R."/>
            <person name="Pangilinan J."/>
            <person name="Park H.-J."/>
            <person name="Ramirez L."/>
            <person name="Alfaro M."/>
            <person name="Sun H."/>
            <person name="Tritt A."/>
            <person name="Yoshinaga Y."/>
            <person name="Zwiers L.-H."/>
            <person name="Turgeon B."/>
            <person name="Goodwin S."/>
            <person name="Spatafora J."/>
            <person name="Crous P."/>
            <person name="Grigoriev I."/>
        </authorList>
    </citation>
    <scope>NUCLEOTIDE SEQUENCE</scope>
    <source>
        <strain evidence="4">CBS 109.77</strain>
    </source>
</reference>
<dbReference type="PANTHER" id="PTHR48081:SF3">
    <property type="entry name" value="ALPHA_BETA HYDROLASE FOLD-3 DOMAIN-CONTAINING PROTEIN"/>
    <property type="match status" value="1"/>
</dbReference>
<feature type="region of interest" description="Disordered" evidence="2">
    <location>
        <begin position="190"/>
        <end position="210"/>
    </location>
</feature>
<organism evidence="4 5">
    <name type="scientific">Melanomma pulvis-pyrius CBS 109.77</name>
    <dbReference type="NCBI Taxonomy" id="1314802"/>
    <lineage>
        <taxon>Eukaryota</taxon>
        <taxon>Fungi</taxon>
        <taxon>Dikarya</taxon>
        <taxon>Ascomycota</taxon>
        <taxon>Pezizomycotina</taxon>
        <taxon>Dothideomycetes</taxon>
        <taxon>Pleosporomycetidae</taxon>
        <taxon>Pleosporales</taxon>
        <taxon>Melanommataceae</taxon>
        <taxon>Melanomma</taxon>
    </lineage>
</organism>
<sequence length="319" mass="34975">MFQKDYAFKTVGEGQSAEVTVYWSQNNPAKARPIALAFHGGGFVIGSRFMISSQPISDLVDAGFVFVSADYSLCPQVSLYNGPEQDAKDAYRWCKQELPSLLAKEGVAVDKTKVVALGYSAGATLALCLGGETDPPAAILDFYGAKLFHNSFWSSPLPALAKLPTLDDTFLNQIFDEPVLTSTATSLESTARPVVDEDKPKKGLPPPDLSKPRNAWLFSAFKDGTHLSKIVQDDDFDRVDPVNSFSRVFPPTFFVHGLADSLIIPDISKEALRRLMEHGVETGIALVPEASHGFDLGLRPEDSQYEYVKQGIEFLKRHV</sequence>
<evidence type="ECO:0000313" key="4">
    <source>
        <dbReference type="EMBL" id="KAF2787650.1"/>
    </source>
</evidence>
<evidence type="ECO:0000259" key="3">
    <source>
        <dbReference type="Pfam" id="PF07859"/>
    </source>
</evidence>
<dbReference type="SUPFAM" id="SSF53474">
    <property type="entry name" value="alpha/beta-Hydrolases"/>
    <property type="match status" value="1"/>
</dbReference>
<dbReference type="Proteomes" id="UP000799757">
    <property type="component" value="Unassembled WGS sequence"/>
</dbReference>
<dbReference type="GO" id="GO:0016787">
    <property type="term" value="F:hydrolase activity"/>
    <property type="evidence" value="ECO:0007669"/>
    <property type="project" value="UniProtKB-KW"/>
</dbReference>
<keyword evidence="5" id="KW-1185">Reference proteome</keyword>
<dbReference type="AlphaFoldDB" id="A0A6A6WTX7"/>
<name>A0A6A6WTX7_9PLEO</name>